<dbReference type="InterPro" id="IPR036909">
    <property type="entry name" value="Cyt_c-like_dom_sf"/>
</dbReference>
<feature type="signal peptide" evidence="5">
    <location>
        <begin position="1"/>
        <end position="16"/>
    </location>
</feature>
<keyword evidence="2 4" id="KW-0479">Metal-binding</keyword>
<evidence type="ECO:0000256" key="2">
    <source>
        <dbReference type="ARBA" id="ARBA00022723"/>
    </source>
</evidence>
<evidence type="ECO:0000313" key="7">
    <source>
        <dbReference type="EMBL" id="MCW1883280.1"/>
    </source>
</evidence>
<dbReference type="Gene3D" id="1.10.760.10">
    <property type="entry name" value="Cytochrome c-like domain"/>
    <property type="match status" value="1"/>
</dbReference>
<evidence type="ECO:0000256" key="4">
    <source>
        <dbReference type="PROSITE-ProRule" id="PRU00433"/>
    </source>
</evidence>
<dbReference type="SUPFAM" id="SSF46626">
    <property type="entry name" value="Cytochrome c"/>
    <property type="match status" value="1"/>
</dbReference>
<evidence type="ECO:0000256" key="5">
    <source>
        <dbReference type="SAM" id="SignalP"/>
    </source>
</evidence>
<evidence type="ECO:0000259" key="6">
    <source>
        <dbReference type="PROSITE" id="PS51007"/>
    </source>
</evidence>
<accession>A0ABT3FIB8</accession>
<reference evidence="7 8" key="1">
    <citation type="submission" date="2022-10" db="EMBL/GenBank/DDBJ databases">
        <title>Luteolibacter flavescens strain MCCC 1K03193, whole genome shotgun sequencing project.</title>
        <authorList>
            <person name="Zhao G."/>
            <person name="Shen L."/>
        </authorList>
    </citation>
    <scope>NUCLEOTIDE SEQUENCE [LARGE SCALE GENOMIC DNA]</scope>
    <source>
        <strain evidence="7 8">MCCC 1K03193</strain>
    </source>
</reference>
<keyword evidence="1 4" id="KW-0349">Heme</keyword>
<dbReference type="EMBL" id="JAPDDS010000001">
    <property type="protein sequence ID" value="MCW1883280.1"/>
    <property type="molecule type" value="Genomic_DNA"/>
</dbReference>
<comment type="caution">
    <text evidence="7">The sequence shown here is derived from an EMBL/GenBank/DDBJ whole genome shotgun (WGS) entry which is preliminary data.</text>
</comment>
<feature type="chain" id="PRO_5046507086" evidence="5">
    <location>
        <begin position="17"/>
        <end position="347"/>
    </location>
</feature>
<name>A0ABT3FIB8_9BACT</name>
<organism evidence="7 8">
    <name type="scientific">Luteolibacter flavescens</name>
    <dbReference type="NCBI Taxonomy" id="1859460"/>
    <lineage>
        <taxon>Bacteria</taxon>
        <taxon>Pseudomonadati</taxon>
        <taxon>Verrucomicrobiota</taxon>
        <taxon>Verrucomicrobiia</taxon>
        <taxon>Verrucomicrobiales</taxon>
        <taxon>Verrucomicrobiaceae</taxon>
        <taxon>Luteolibacter</taxon>
    </lineage>
</organism>
<evidence type="ECO:0000313" key="8">
    <source>
        <dbReference type="Proteomes" id="UP001207930"/>
    </source>
</evidence>
<proteinExistence type="predicted"/>
<keyword evidence="5" id="KW-0732">Signal</keyword>
<gene>
    <name evidence="7" type="ORF">OKA04_00975</name>
</gene>
<feature type="domain" description="Cytochrome c" evidence="6">
    <location>
        <begin position="249"/>
        <end position="344"/>
    </location>
</feature>
<evidence type="ECO:0000256" key="1">
    <source>
        <dbReference type="ARBA" id="ARBA00022617"/>
    </source>
</evidence>
<dbReference type="Pfam" id="PF00034">
    <property type="entry name" value="Cytochrom_C"/>
    <property type="match status" value="1"/>
</dbReference>
<dbReference type="PROSITE" id="PS51007">
    <property type="entry name" value="CYTC"/>
    <property type="match status" value="1"/>
</dbReference>
<dbReference type="InterPro" id="IPR009056">
    <property type="entry name" value="Cyt_c-like_dom"/>
</dbReference>
<keyword evidence="8" id="KW-1185">Reference proteome</keyword>
<dbReference type="RefSeq" id="WP_264499242.1">
    <property type="nucleotide sequence ID" value="NZ_JAPDDS010000001.1"/>
</dbReference>
<evidence type="ECO:0000256" key="3">
    <source>
        <dbReference type="ARBA" id="ARBA00023004"/>
    </source>
</evidence>
<sequence length="347" mass="37523">MRKTLLLLTLGLSAHAAEPLITYENRPMGSVERPLVLRSYLPDPDIDDAVFSQHDTGRKVSKYNPQIGSDVKGEVVPMAGLAAAIGVNFGPSLSYVFDTTECRLLYTWQGGFVDMTPYWGDQSKGSRVSFGYVPRLVGTLFWKTTGKDPIELDGKSITDLGPRVYTGHRLVKGVPTYEFKAGETPFTLTVTPSDKPLACTVTVTTAGDGELSWKGVEGAKGKGTLSLTLAGSDLGQFQGYQPDNKITKASAEAGEKLFLQYGCSACHSTDGSKNHGPSVGLLFGHEVEIEGLDKPVMADREYLIESIKAPNAKVVKGYPPNYMPPFGLPDVEYDSLALYIESLAKPE</sequence>
<dbReference type="Proteomes" id="UP001207930">
    <property type="component" value="Unassembled WGS sequence"/>
</dbReference>
<protein>
    <submittedName>
        <fullName evidence="7">Cytochrome c</fullName>
    </submittedName>
</protein>
<keyword evidence="3 4" id="KW-0408">Iron</keyword>